<comment type="caution">
    <text evidence="1">The sequence shown here is derived from an EMBL/GenBank/DDBJ whole genome shotgun (WGS) entry which is preliminary data.</text>
</comment>
<name>A0A3L8RHE0_STRRN</name>
<evidence type="ECO:0008006" key="3">
    <source>
        <dbReference type="Google" id="ProtNLM"/>
    </source>
</evidence>
<dbReference type="AlphaFoldDB" id="A0A3L8RHE0"/>
<protein>
    <recommendedName>
        <fullName evidence="3">Transcriptional regulator</fullName>
    </recommendedName>
</protein>
<dbReference type="Proteomes" id="UP000281594">
    <property type="component" value="Unassembled WGS sequence"/>
</dbReference>
<evidence type="ECO:0000313" key="2">
    <source>
        <dbReference type="Proteomes" id="UP000281594"/>
    </source>
</evidence>
<gene>
    <name evidence="1" type="ORF">D3C57_112005</name>
</gene>
<reference evidence="1 2" key="1">
    <citation type="journal article" date="2018" name="J. Biol. Chem.">
        <title>Discovery of the actinoplanic acid pathway in Streptomyces rapamycinicus reveals a genetically conserved synergism with rapamycin.</title>
        <authorList>
            <person name="Mrak P."/>
            <person name="Krastel P."/>
            <person name="Pivk Lukancic P."/>
            <person name="Tao J."/>
            <person name="Pistorius D."/>
            <person name="Moore C.M."/>
        </authorList>
    </citation>
    <scope>NUCLEOTIDE SEQUENCE [LARGE SCALE GENOMIC DNA]</scope>
    <source>
        <strain evidence="1 2">NRRL 5491</strain>
    </source>
</reference>
<dbReference type="Gene3D" id="1.25.40.10">
    <property type="entry name" value="Tetratricopeptide repeat domain"/>
    <property type="match status" value="1"/>
</dbReference>
<dbReference type="STRING" id="1343740.M271_31660"/>
<dbReference type="InterPro" id="IPR011990">
    <property type="entry name" value="TPR-like_helical_dom_sf"/>
</dbReference>
<evidence type="ECO:0000313" key="1">
    <source>
        <dbReference type="EMBL" id="RLV79104.1"/>
    </source>
</evidence>
<organism evidence="1 2">
    <name type="scientific">Streptomyces rapamycinicus (strain ATCC 29253 / DSM 41530 / NRRL 5491 / AYB-994)</name>
    <name type="common">Streptomyces hygroscopicus (strain ATCC 29253)</name>
    <dbReference type="NCBI Taxonomy" id="1343740"/>
    <lineage>
        <taxon>Bacteria</taxon>
        <taxon>Bacillati</taxon>
        <taxon>Actinomycetota</taxon>
        <taxon>Actinomycetes</taxon>
        <taxon>Kitasatosporales</taxon>
        <taxon>Streptomycetaceae</taxon>
        <taxon>Streptomyces</taxon>
        <taxon>Streptomyces violaceusniger group</taxon>
    </lineage>
</organism>
<dbReference type="EMBL" id="QYCY01000001">
    <property type="protein sequence ID" value="RLV79104.1"/>
    <property type="molecule type" value="Genomic_DNA"/>
</dbReference>
<sequence length="374" mass="40635">MPTRGMWLWPPLALGTDPVEVVMTIGEADVHRRRFLTASAYSMAATVLPLGYVKEMAERTAAARGGAVIGAAEVTAVRDMVGLFAEMDERLGGRHGRAAFVQYLITDITPLCQARFHNDDLRCQMLPLASSAAHLAGWKAYDSGEQGLAQRYYLQSFALAVESGEPGQDGFVMRTMSQQGMKLHRPEHCLDLAASGLARANGQVPAHAQALFHITHAHALAKTGQRRQAVAEIEAARAALDTGRGDQVPFWALAWGPPEATVVSRTAKVLEDLGDHRRASQYYAHAAASRPSGTYARIVALDLVAAAESQLNQGSVEEACTTWSRAMDRMDGVASARTRKAVRNIRRNLAPYRSRGLRCAADLDERATSFLTRV</sequence>
<proteinExistence type="predicted"/>
<accession>A0A3L8RHE0</accession>
<dbReference type="SUPFAM" id="SSF48452">
    <property type="entry name" value="TPR-like"/>
    <property type="match status" value="1"/>
</dbReference>